<gene>
    <name evidence="1" type="ORF">M6B38_384230</name>
</gene>
<dbReference type="EMBL" id="JANAVB010022999">
    <property type="protein sequence ID" value="KAJ6823364.1"/>
    <property type="molecule type" value="Genomic_DNA"/>
</dbReference>
<reference evidence="1" key="2">
    <citation type="submission" date="2023-04" db="EMBL/GenBank/DDBJ databases">
        <authorList>
            <person name="Bruccoleri R.E."/>
            <person name="Oakeley E.J."/>
            <person name="Faust A.-M."/>
            <person name="Dessus-Babus S."/>
            <person name="Altorfer M."/>
            <person name="Burckhardt D."/>
            <person name="Oertli M."/>
            <person name="Naumann U."/>
            <person name="Petersen F."/>
            <person name="Wong J."/>
        </authorList>
    </citation>
    <scope>NUCLEOTIDE SEQUENCE</scope>
    <source>
        <strain evidence="1">GSM-AAB239-AS_SAM_17_03QT</strain>
        <tissue evidence="1">Leaf</tissue>
    </source>
</reference>
<evidence type="ECO:0000313" key="1">
    <source>
        <dbReference type="EMBL" id="KAJ6823364.1"/>
    </source>
</evidence>
<reference evidence="1" key="1">
    <citation type="journal article" date="2023" name="GigaByte">
        <title>Genome assembly of the bearded iris, Iris pallida Lam.</title>
        <authorList>
            <person name="Bruccoleri R.E."/>
            <person name="Oakeley E.J."/>
            <person name="Faust A.M.E."/>
            <person name="Altorfer M."/>
            <person name="Dessus-Babus S."/>
            <person name="Burckhardt D."/>
            <person name="Oertli M."/>
            <person name="Naumann U."/>
            <person name="Petersen F."/>
            <person name="Wong J."/>
        </authorList>
    </citation>
    <scope>NUCLEOTIDE SEQUENCE</scope>
    <source>
        <strain evidence="1">GSM-AAB239-AS_SAM_17_03QT</strain>
    </source>
</reference>
<sequence length="170" mass="19016">MMPGWFCPFLPVAERRPPDRPASPFCMSFYEAQTRDCAASTIQCLRLQIWMCRRLGRRSASRTHQTPLFCALPSCAATLFLDLPSLYQVALPSSRRCSPFLPSHRLATPWLEPPALTKPAFPSRPPCPLRRSLSGRRSPVGSPLDHLSLCFPNDNSFSLSIPLSFLIGKT</sequence>
<proteinExistence type="predicted"/>
<dbReference type="AlphaFoldDB" id="A0AAX6G3Q1"/>
<keyword evidence="2" id="KW-1185">Reference proteome</keyword>
<organism evidence="1 2">
    <name type="scientific">Iris pallida</name>
    <name type="common">Sweet iris</name>
    <dbReference type="NCBI Taxonomy" id="29817"/>
    <lineage>
        <taxon>Eukaryota</taxon>
        <taxon>Viridiplantae</taxon>
        <taxon>Streptophyta</taxon>
        <taxon>Embryophyta</taxon>
        <taxon>Tracheophyta</taxon>
        <taxon>Spermatophyta</taxon>
        <taxon>Magnoliopsida</taxon>
        <taxon>Liliopsida</taxon>
        <taxon>Asparagales</taxon>
        <taxon>Iridaceae</taxon>
        <taxon>Iridoideae</taxon>
        <taxon>Irideae</taxon>
        <taxon>Iris</taxon>
    </lineage>
</organism>
<dbReference type="Proteomes" id="UP001140949">
    <property type="component" value="Unassembled WGS sequence"/>
</dbReference>
<comment type="caution">
    <text evidence="1">The sequence shown here is derived from an EMBL/GenBank/DDBJ whole genome shotgun (WGS) entry which is preliminary data.</text>
</comment>
<evidence type="ECO:0000313" key="2">
    <source>
        <dbReference type="Proteomes" id="UP001140949"/>
    </source>
</evidence>
<name>A0AAX6G3Q1_IRIPA</name>
<accession>A0AAX6G3Q1</accession>
<protein>
    <submittedName>
        <fullName evidence="1">Basic proline-rich protein-like</fullName>
    </submittedName>
</protein>